<dbReference type="FunCoup" id="A0A6P7GVS0">
    <property type="interactions" value="1"/>
</dbReference>
<evidence type="ECO:0000256" key="1">
    <source>
        <dbReference type="SAM" id="MobiDB-lite"/>
    </source>
</evidence>
<accession>A0A6P7GVS0</accession>
<feature type="compositionally biased region" description="Polar residues" evidence="1">
    <location>
        <begin position="1"/>
        <end position="35"/>
    </location>
</feature>
<dbReference type="AlphaFoldDB" id="A0A6P7GVS0"/>
<gene>
    <name evidence="3" type="primary">LOC114347317</name>
</gene>
<feature type="domain" description="DUF4780" evidence="2">
    <location>
        <begin position="129"/>
        <end position="237"/>
    </location>
</feature>
<name>A0A6P7GVS0_DIAVI</name>
<dbReference type="RefSeq" id="XP_028153836.1">
    <property type="nucleotide sequence ID" value="XM_028298035.1"/>
</dbReference>
<sequence length="427" mass="48014">MAAGTWTTANPHKTNTKTGTDTEATSVVDSVSVPNTEPEVVPSGTDSAQSSKKRLSGAQKRKMTKKAKMAAGTWTTANPHKNKTGVLVKPEGKKRPRENTITPPQQRVAKRPRSSHEQTRSYSNVTKVFRIAVAHRHHPDTQLDQAHADLIINKLKLAVDEAPVGSQNQLLQFHKTSFSAGTLWVNCANEHTKKWTTEVVRTMEGLWEGVDLNVVDPNNMPKRPMVLARIPEKEAEESTVRTRLERYHPDTQLDQAHADLIINKLKLAVDEAPVGSQNQLLQFHKTSFSAGTLWVNCANEHTKKWTTEVVRTMEGLWEGVDLNVVDPSHMPKRPMVLARIPEKEAEESTVRTRLERQNKDLKTEDWLLKNRKVGEDMQILVYTIDEVSYKTLKAANFKAYYRLEKISFKTIRGIDGSNQNPASESPA</sequence>
<dbReference type="InterPro" id="IPR031961">
    <property type="entry name" value="DUF4780"/>
</dbReference>
<protein>
    <submittedName>
        <fullName evidence="3">Uncharacterized protein LOC114347317</fullName>
    </submittedName>
</protein>
<feature type="region of interest" description="Disordered" evidence="1">
    <location>
        <begin position="1"/>
        <end position="120"/>
    </location>
</feature>
<feature type="compositionally biased region" description="Basic residues" evidence="1">
    <location>
        <begin position="51"/>
        <end position="68"/>
    </location>
</feature>
<dbReference type="Pfam" id="PF16012">
    <property type="entry name" value="DUF4780"/>
    <property type="match status" value="2"/>
</dbReference>
<proteinExistence type="predicted"/>
<evidence type="ECO:0000259" key="2">
    <source>
        <dbReference type="Pfam" id="PF16012"/>
    </source>
</evidence>
<feature type="domain" description="DUF4780" evidence="2">
    <location>
        <begin position="248"/>
        <end position="408"/>
    </location>
</feature>
<evidence type="ECO:0000313" key="3">
    <source>
        <dbReference type="RefSeq" id="XP_028153836.1"/>
    </source>
</evidence>
<dbReference type="InParanoid" id="A0A6P7GVS0"/>
<organism evidence="3">
    <name type="scientific">Diabrotica virgifera virgifera</name>
    <name type="common">western corn rootworm</name>
    <dbReference type="NCBI Taxonomy" id="50390"/>
    <lineage>
        <taxon>Eukaryota</taxon>
        <taxon>Metazoa</taxon>
        <taxon>Ecdysozoa</taxon>
        <taxon>Arthropoda</taxon>
        <taxon>Hexapoda</taxon>
        <taxon>Insecta</taxon>
        <taxon>Pterygota</taxon>
        <taxon>Neoptera</taxon>
        <taxon>Endopterygota</taxon>
        <taxon>Coleoptera</taxon>
        <taxon>Polyphaga</taxon>
        <taxon>Cucujiformia</taxon>
        <taxon>Chrysomeloidea</taxon>
        <taxon>Chrysomelidae</taxon>
        <taxon>Galerucinae</taxon>
        <taxon>Diabroticina</taxon>
        <taxon>Diabroticites</taxon>
        <taxon>Diabrotica</taxon>
    </lineage>
</organism>
<reference evidence="3" key="1">
    <citation type="submission" date="2025-08" db="UniProtKB">
        <authorList>
            <consortium name="RefSeq"/>
        </authorList>
    </citation>
    <scope>IDENTIFICATION</scope>
    <source>
        <tissue evidence="3">Whole insect</tissue>
    </source>
</reference>